<accession>A0A431TY17</accession>
<keyword evidence="2" id="KW-1185">Reference proteome</keyword>
<protein>
    <submittedName>
        <fullName evidence="1">Uncharacterized protein</fullName>
    </submittedName>
</protein>
<dbReference type="EMBL" id="RXOF01000014">
    <property type="protein sequence ID" value="RTQ46740.1"/>
    <property type="molecule type" value="Genomic_DNA"/>
</dbReference>
<reference evidence="1 2" key="1">
    <citation type="submission" date="2018-12" db="EMBL/GenBank/DDBJ databases">
        <title>Hymenobacter gummosus sp. nov., isolated from a spring.</title>
        <authorList>
            <person name="Nie L."/>
        </authorList>
    </citation>
    <scope>NUCLEOTIDE SEQUENCE [LARGE SCALE GENOMIC DNA]</scope>
    <source>
        <strain evidence="1 2">KCTC 52166</strain>
    </source>
</reference>
<dbReference type="OrthoDB" id="886787at2"/>
<evidence type="ECO:0000313" key="2">
    <source>
        <dbReference type="Proteomes" id="UP000282184"/>
    </source>
</evidence>
<evidence type="ECO:0000313" key="1">
    <source>
        <dbReference type="EMBL" id="RTQ46740.1"/>
    </source>
</evidence>
<comment type="caution">
    <text evidence="1">The sequence shown here is derived from an EMBL/GenBank/DDBJ whole genome shotgun (WGS) entry which is preliminary data.</text>
</comment>
<organism evidence="1 2">
    <name type="scientific">Hymenobacter gummosus</name>
    <dbReference type="NCBI Taxonomy" id="1776032"/>
    <lineage>
        <taxon>Bacteria</taxon>
        <taxon>Pseudomonadati</taxon>
        <taxon>Bacteroidota</taxon>
        <taxon>Cytophagia</taxon>
        <taxon>Cytophagales</taxon>
        <taxon>Hymenobacteraceae</taxon>
        <taxon>Hymenobacter</taxon>
    </lineage>
</organism>
<gene>
    <name evidence="1" type="ORF">EJV47_20410</name>
</gene>
<name>A0A431TY17_9BACT</name>
<dbReference type="RefSeq" id="WP_126695060.1">
    <property type="nucleotide sequence ID" value="NZ_RXOF01000014.1"/>
</dbReference>
<dbReference type="AlphaFoldDB" id="A0A431TY17"/>
<proteinExistence type="predicted"/>
<sequence length="129" mass="13659">MPIPAPEELAAALRVQAPAGIDPAHLDELTGYLLTAYEAVQAYQPLSMRPVQAPWGGAALAFEASWPDTHSLVVATRRPPEQGSPAQLTLRRAGQLVYAVSSTPEHLATAVTLCLGRHIKRVASGEAAE</sequence>
<dbReference type="Proteomes" id="UP000282184">
    <property type="component" value="Unassembled WGS sequence"/>
</dbReference>